<evidence type="ECO:0000313" key="3">
    <source>
        <dbReference type="EMBL" id="ACB49959.1"/>
    </source>
</evidence>
<evidence type="ECO:0000256" key="2">
    <source>
        <dbReference type="SAM" id="Phobius"/>
    </source>
</evidence>
<name>B1WQ37_CROS5</name>
<dbReference type="EMBL" id="CP000806">
    <property type="protein sequence ID" value="ACB49959.1"/>
    <property type="molecule type" value="Genomic_DNA"/>
</dbReference>
<feature type="compositionally biased region" description="Polar residues" evidence="1">
    <location>
        <begin position="204"/>
        <end position="220"/>
    </location>
</feature>
<accession>B1WQ37</accession>
<feature type="compositionally biased region" description="Polar residues" evidence="1">
    <location>
        <begin position="66"/>
        <end position="78"/>
    </location>
</feature>
<dbReference type="HOGENOM" id="CLU_044447_0_0_3"/>
<evidence type="ECO:0000313" key="4">
    <source>
        <dbReference type="Proteomes" id="UP000001203"/>
    </source>
</evidence>
<keyword evidence="2" id="KW-0812">Transmembrane</keyword>
<dbReference type="STRING" id="43989.cce_0608"/>
<dbReference type="AlphaFoldDB" id="B1WQ37"/>
<feature type="transmembrane region" description="Helical" evidence="2">
    <location>
        <begin position="21"/>
        <end position="40"/>
    </location>
</feature>
<feature type="compositionally biased region" description="Low complexity" evidence="1">
    <location>
        <begin position="426"/>
        <end position="437"/>
    </location>
</feature>
<dbReference type="KEGG" id="cyt:cce_0608"/>
<feature type="compositionally biased region" description="Polar residues" evidence="1">
    <location>
        <begin position="501"/>
        <end position="511"/>
    </location>
</feature>
<proteinExistence type="predicted"/>
<dbReference type="Proteomes" id="UP000001203">
    <property type="component" value="Chromosome circular"/>
</dbReference>
<feature type="region of interest" description="Disordered" evidence="1">
    <location>
        <begin position="360"/>
        <end position="545"/>
    </location>
</feature>
<feature type="compositionally biased region" description="Pro residues" evidence="1">
    <location>
        <begin position="111"/>
        <end position="123"/>
    </location>
</feature>
<organism evidence="3 4">
    <name type="scientific">Crocosphaera subtropica (strain ATCC 51142 / BH68)</name>
    <name type="common">Cyanothece sp. (strain ATCC 51142)</name>
    <dbReference type="NCBI Taxonomy" id="43989"/>
    <lineage>
        <taxon>Bacteria</taxon>
        <taxon>Bacillati</taxon>
        <taxon>Cyanobacteriota</taxon>
        <taxon>Cyanophyceae</taxon>
        <taxon>Oscillatoriophycideae</taxon>
        <taxon>Chroococcales</taxon>
        <taxon>Aphanothecaceae</taxon>
        <taxon>Crocosphaera</taxon>
        <taxon>Crocosphaera subtropica</taxon>
    </lineage>
</organism>
<keyword evidence="2" id="KW-0472">Membrane</keyword>
<feature type="compositionally biased region" description="Polar residues" evidence="1">
    <location>
        <begin position="462"/>
        <end position="472"/>
    </location>
</feature>
<feature type="compositionally biased region" description="Polar residues" evidence="1">
    <location>
        <begin position="369"/>
        <end position="381"/>
    </location>
</feature>
<gene>
    <name evidence="3" type="ordered locus">cce_0608</name>
</gene>
<protein>
    <recommendedName>
        <fullName evidence="5">TonB C-terminal domain-containing protein</fullName>
    </recommendedName>
</protein>
<evidence type="ECO:0008006" key="5">
    <source>
        <dbReference type="Google" id="ProtNLM"/>
    </source>
</evidence>
<dbReference type="SUPFAM" id="SSF74653">
    <property type="entry name" value="TolA/TonB C-terminal domain"/>
    <property type="match status" value="1"/>
</dbReference>
<evidence type="ECO:0000256" key="1">
    <source>
        <dbReference type="SAM" id="MobiDB-lite"/>
    </source>
</evidence>
<keyword evidence="4" id="KW-1185">Reference proteome</keyword>
<feature type="region of interest" description="Disordered" evidence="1">
    <location>
        <begin position="66"/>
        <end position="228"/>
    </location>
</feature>
<dbReference type="RefSeq" id="WP_012361405.1">
    <property type="nucleotide sequence ID" value="NC_010546.1"/>
</dbReference>
<feature type="compositionally biased region" description="Low complexity" evidence="1">
    <location>
        <begin position="88"/>
        <end position="110"/>
    </location>
</feature>
<reference evidence="3 4" key="1">
    <citation type="journal article" date="2008" name="Proc. Natl. Acad. Sci. U.S.A.">
        <title>The genome of Cyanothece 51142, a unicellular diazotrophic cyanobacterium important in the marine nitrogen cycle.</title>
        <authorList>
            <person name="Welsh E.A."/>
            <person name="Liberton M."/>
            <person name="Stoeckel J."/>
            <person name="Loh T."/>
            <person name="Elvitigala T."/>
            <person name="Wang C."/>
            <person name="Wollam A."/>
            <person name="Fulton R.S."/>
            <person name="Clifton S.W."/>
            <person name="Jacobs J.M."/>
            <person name="Aurora R."/>
            <person name="Ghosh B.K."/>
            <person name="Sherman L.A."/>
            <person name="Smith R.D."/>
            <person name="Wilson R.K."/>
            <person name="Pakrasi H.B."/>
        </authorList>
    </citation>
    <scope>NUCLEOTIDE SEQUENCE [LARGE SCALE GENOMIC DNA]</scope>
    <source>
        <strain evidence="4">ATCC 51142 / BH68</strain>
    </source>
</reference>
<keyword evidence="2" id="KW-1133">Transmembrane helix</keyword>
<sequence>MASSYFQTAPIRIFNSNFIPTLVSAGLHGLALFLLVPYVTNLPTSESEETNTGPINVPLIELNPSEQSRLPDQNSGLSSMPEFPNSTLEDLPLLDSPSLESSLPNNFNNLPSPPALPPLPPLNPYNDYSRIPVELPPQRSFPSPPQATIRLPSPPPSPSLKDPTPKTPPIPDTESSELANPRQNIDFGDPTPAKPNNPLFQGDRPTSQNPLGNMAVNQPPSSSNANNNISRQDEIAKNLLEDTLKGADNLTYNPQGTKREEARRRDLEWMQQTGVTLKPSQMMTIKATYPKAACNLKLEGSAIYNVLVNNNGQLSKPPFMTRSSGYGILNNRGLQEVKSRSFPQSTRVKVTFQYDPQICGTGVAEGERNSQPQASPSSTPKTPAEPVPAPQMPQNQTPKAPTEPKTPNPSPQNSESPTPKPPTPQTPQNQTPKAPTEPKTPNPSPENSESPTPKPAAEPVSAPQTPQNQTPKAPTEPKTPNPSPENSENSTPKPAAEPVSAPQTPQNQTPKAPTEPKSPPDVNKTSNSPSETKLEGAVAPPAGRK</sequence>
<dbReference type="eggNOG" id="COG0810">
    <property type="taxonomic scope" value="Bacteria"/>
</dbReference>
<dbReference type="OrthoDB" id="506407at2"/>